<comment type="caution">
    <text evidence="9">The sequence shown here is derived from an EMBL/GenBank/DDBJ whole genome shotgun (WGS) entry which is preliminary data.</text>
</comment>
<evidence type="ECO:0000313" key="11">
    <source>
        <dbReference type="Proteomes" id="UP001207528"/>
    </source>
</evidence>
<evidence type="ECO:0000256" key="1">
    <source>
        <dbReference type="ARBA" id="ARBA00010641"/>
    </source>
</evidence>
<keyword evidence="3" id="KW-0731">Sigma factor</keyword>
<name>A0AAW5SQX7_MYCNV</name>
<sequence length="212" mass="23828">MTSNLTSRAELTVEDVWRRFGAEIRTFVRRRVADPHRADDLVADILLRVHRNLSALDDHDRLAAWLFRIARNVIIDEYRRAGDNREVLEAAPGERLVKDIADPTDTEDVRRELANCLRPLLDDMSPAYRRALELTDLDGVTQAVAAEQEGITVSGMKSRVQRARKQLADLLARCCSLTLDARGMPLDYTPPAHCHPSTSVDVADRTCGCSPR</sequence>
<feature type="domain" description="RNA polymerase sigma factor 70 region 4 type 2" evidence="7">
    <location>
        <begin position="116"/>
        <end position="167"/>
    </location>
</feature>
<dbReference type="InterPro" id="IPR007627">
    <property type="entry name" value="RNA_pol_sigma70_r2"/>
</dbReference>
<dbReference type="InterPro" id="IPR013249">
    <property type="entry name" value="RNA_pol_sigma70_r4_t2"/>
</dbReference>
<evidence type="ECO:0000256" key="4">
    <source>
        <dbReference type="ARBA" id="ARBA00023125"/>
    </source>
</evidence>
<evidence type="ECO:0000313" key="8">
    <source>
        <dbReference type="EMBL" id="GAT08944.1"/>
    </source>
</evidence>
<reference evidence="8 10" key="1">
    <citation type="journal article" date="2016" name="Genome Announc.">
        <title>Draft Genome Sequences of Five Rapidly Growing Mycobacterium Species, M. thermoresistibile, M. fortuitum subsp. acetamidolyticum, M. canariasense, M. brisbanense, and M. novocastrense.</title>
        <authorList>
            <person name="Katahira K."/>
            <person name="Ogura Y."/>
            <person name="Gotoh Y."/>
            <person name="Hayashi T."/>
        </authorList>
    </citation>
    <scope>NUCLEOTIDE SEQUENCE [LARGE SCALE GENOMIC DNA]</scope>
    <source>
        <strain evidence="8 10">JCM18114</strain>
    </source>
</reference>
<dbReference type="Proteomes" id="UP001207528">
    <property type="component" value="Unassembled WGS sequence"/>
</dbReference>
<dbReference type="InterPro" id="IPR013325">
    <property type="entry name" value="RNA_pol_sigma_r2"/>
</dbReference>
<dbReference type="InterPro" id="IPR013324">
    <property type="entry name" value="RNA_pol_sigma_r3/r4-like"/>
</dbReference>
<dbReference type="InterPro" id="IPR036388">
    <property type="entry name" value="WH-like_DNA-bd_sf"/>
</dbReference>
<dbReference type="SUPFAM" id="SSF88946">
    <property type="entry name" value="Sigma2 domain of RNA polymerase sigma factors"/>
    <property type="match status" value="1"/>
</dbReference>
<dbReference type="GO" id="GO:0006352">
    <property type="term" value="P:DNA-templated transcription initiation"/>
    <property type="evidence" value="ECO:0007669"/>
    <property type="project" value="InterPro"/>
</dbReference>
<feature type="domain" description="RNA polymerase sigma-70 region 2" evidence="6">
    <location>
        <begin position="18"/>
        <end position="81"/>
    </location>
</feature>
<proteinExistence type="inferred from homology"/>
<accession>A0AAW5SQX7</accession>
<keyword evidence="4" id="KW-0238">DNA-binding</keyword>
<organism evidence="9 11">
    <name type="scientific">Mycolicibacterium novocastrense</name>
    <name type="common">Mycobacterium novocastrense</name>
    <dbReference type="NCBI Taxonomy" id="59813"/>
    <lineage>
        <taxon>Bacteria</taxon>
        <taxon>Bacillati</taxon>
        <taxon>Actinomycetota</taxon>
        <taxon>Actinomycetes</taxon>
        <taxon>Mycobacteriales</taxon>
        <taxon>Mycobacteriaceae</taxon>
        <taxon>Mycolicibacterium</taxon>
    </lineage>
</organism>
<reference evidence="9" key="3">
    <citation type="journal article" date="2022" name="BMC Genomics">
        <title>Comparative genome analysis of mycobacteria focusing on tRNA and non-coding RNA.</title>
        <authorList>
            <person name="Behra P.R.K."/>
            <person name="Pettersson B.M.F."/>
            <person name="Ramesh M."/>
            <person name="Das S."/>
            <person name="Dasgupta S."/>
            <person name="Kirsebom L.A."/>
        </authorList>
    </citation>
    <scope>NUCLEOTIDE SEQUENCE</scope>
    <source>
        <strain evidence="9">DSM 44203</strain>
    </source>
</reference>
<dbReference type="EMBL" id="JACKTI010000047">
    <property type="protein sequence ID" value="MCV7025498.1"/>
    <property type="molecule type" value="Genomic_DNA"/>
</dbReference>
<reference evidence="9" key="2">
    <citation type="submission" date="2020-07" db="EMBL/GenBank/DDBJ databases">
        <authorList>
            <person name="Pettersson B.M.F."/>
            <person name="Behra P.R.K."/>
            <person name="Ramesh M."/>
            <person name="Das S."/>
            <person name="Dasgupta S."/>
            <person name="Kirsebom L.A."/>
        </authorList>
    </citation>
    <scope>NUCLEOTIDE SEQUENCE</scope>
    <source>
        <strain evidence="9">DSM 44203</strain>
    </source>
</reference>
<evidence type="ECO:0000256" key="2">
    <source>
        <dbReference type="ARBA" id="ARBA00023015"/>
    </source>
</evidence>
<dbReference type="AlphaFoldDB" id="A0AAW5SQX7"/>
<dbReference type="EMBL" id="BCTA01000027">
    <property type="protein sequence ID" value="GAT08944.1"/>
    <property type="molecule type" value="Genomic_DNA"/>
</dbReference>
<dbReference type="SUPFAM" id="SSF88659">
    <property type="entry name" value="Sigma3 and sigma4 domains of RNA polymerase sigma factors"/>
    <property type="match status" value="1"/>
</dbReference>
<dbReference type="InterPro" id="IPR014284">
    <property type="entry name" value="RNA_pol_sigma-70_dom"/>
</dbReference>
<gene>
    <name evidence="9" type="ORF">H7I77_19435</name>
    <name evidence="8" type="ORF">RMCN_2077</name>
</gene>
<evidence type="ECO:0000313" key="9">
    <source>
        <dbReference type="EMBL" id="MCV7025498.1"/>
    </source>
</evidence>
<evidence type="ECO:0000259" key="6">
    <source>
        <dbReference type="Pfam" id="PF04542"/>
    </source>
</evidence>
<dbReference type="NCBIfam" id="TIGR02937">
    <property type="entry name" value="sigma70-ECF"/>
    <property type="match status" value="1"/>
</dbReference>
<dbReference type="GO" id="GO:0003677">
    <property type="term" value="F:DNA binding"/>
    <property type="evidence" value="ECO:0007669"/>
    <property type="project" value="UniProtKB-KW"/>
</dbReference>
<evidence type="ECO:0000256" key="3">
    <source>
        <dbReference type="ARBA" id="ARBA00023082"/>
    </source>
</evidence>
<dbReference type="PANTHER" id="PTHR43133:SF62">
    <property type="entry name" value="RNA POLYMERASE SIGMA FACTOR SIGZ"/>
    <property type="match status" value="1"/>
</dbReference>
<dbReference type="Proteomes" id="UP000069773">
    <property type="component" value="Unassembled WGS sequence"/>
</dbReference>
<dbReference type="Gene3D" id="1.10.1740.10">
    <property type="match status" value="1"/>
</dbReference>
<comment type="similarity">
    <text evidence="1">Belongs to the sigma-70 factor family. ECF subfamily.</text>
</comment>
<evidence type="ECO:0000259" key="7">
    <source>
        <dbReference type="Pfam" id="PF08281"/>
    </source>
</evidence>
<dbReference type="Pfam" id="PF08281">
    <property type="entry name" value="Sigma70_r4_2"/>
    <property type="match status" value="1"/>
</dbReference>
<evidence type="ECO:0000313" key="10">
    <source>
        <dbReference type="Proteomes" id="UP000069773"/>
    </source>
</evidence>
<protein>
    <submittedName>
        <fullName evidence="8">ECF subfamily RNA polymerase sigma-24 factor</fullName>
    </submittedName>
    <submittedName>
        <fullName evidence="9">Sigma-70 family RNA polymerase sigma factor</fullName>
    </submittedName>
</protein>
<dbReference type="Pfam" id="PF04542">
    <property type="entry name" value="Sigma70_r2"/>
    <property type="match status" value="1"/>
</dbReference>
<dbReference type="Gene3D" id="1.10.10.10">
    <property type="entry name" value="Winged helix-like DNA-binding domain superfamily/Winged helix DNA-binding domain"/>
    <property type="match status" value="1"/>
</dbReference>
<evidence type="ECO:0000256" key="5">
    <source>
        <dbReference type="ARBA" id="ARBA00023163"/>
    </source>
</evidence>
<keyword evidence="5" id="KW-0804">Transcription</keyword>
<dbReference type="GO" id="GO:0016987">
    <property type="term" value="F:sigma factor activity"/>
    <property type="evidence" value="ECO:0007669"/>
    <property type="project" value="UniProtKB-KW"/>
</dbReference>
<keyword evidence="10" id="KW-1185">Reference proteome</keyword>
<dbReference type="PANTHER" id="PTHR43133">
    <property type="entry name" value="RNA POLYMERASE ECF-TYPE SIGMA FACTO"/>
    <property type="match status" value="1"/>
</dbReference>
<dbReference type="RefSeq" id="WP_082680851.1">
    <property type="nucleotide sequence ID" value="NZ_BCTA01000027.1"/>
</dbReference>
<dbReference type="InterPro" id="IPR039425">
    <property type="entry name" value="RNA_pol_sigma-70-like"/>
</dbReference>
<keyword evidence="2" id="KW-0805">Transcription regulation</keyword>